<dbReference type="SUPFAM" id="SSF140478">
    <property type="entry name" value="LemA-like"/>
    <property type="match status" value="1"/>
</dbReference>
<evidence type="ECO:0000256" key="2">
    <source>
        <dbReference type="ARBA" id="ARBA00008854"/>
    </source>
</evidence>
<keyword evidence="5 7" id="KW-0472">Membrane</keyword>
<accession>A0A269TKN4</accession>
<reference evidence="9" key="1">
    <citation type="submission" date="2017-08" db="EMBL/GenBank/DDBJ databases">
        <authorList>
            <person name="Alvarez-Ponce D."/>
            <person name="Weitzman C.L."/>
            <person name="Tillett R.L."/>
            <person name="Sandmeier F.C."/>
            <person name="Tracy C.R."/>
        </authorList>
    </citation>
    <scope>NUCLEOTIDE SEQUENCE [LARGE SCALE GENOMIC DNA]</scope>
    <source>
        <strain evidence="9">723</strain>
    </source>
</reference>
<evidence type="ECO:0000256" key="7">
    <source>
        <dbReference type="SAM" id="Phobius"/>
    </source>
</evidence>
<dbReference type="Gene3D" id="1.20.1440.20">
    <property type="entry name" value="LemA-like domain"/>
    <property type="match status" value="1"/>
</dbReference>
<dbReference type="AlphaFoldDB" id="A0A269TKN4"/>
<comment type="subcellular location">
    <subcellularLocation>
        <location evidence="1">Membrane</location>
        <topology evidence="1">Single-pass membrane protein</topology>
    </subcellularLocation>
</comment>
<gene>
    <name evidence="8" type="ORF">CJJ23_02770</name>
</gene>
<protein>
    <recommendedName>
        <fullName evidence="10">LemA family protein</fullName>
    </recommendedName>
</protein>
<evidence type="ECO:0008006" key="10">
    <source>
        <dbReference type="Google" id="ProtNLM"/>
    </source>
</evidence>
<evidence type="ECO:0000313" key="8">
    <source>
        <dbReference type="EMBL" id="PAK21335.1"/>
    </source>
</evidence>
<evidence type="ECO:0000256" key="3">
    <source>
        <dbReference type="ARBA" id="ARBA00022692"/>
    </source>
</evidence>
<feature type="region of interest" description="Disordered" evidence="6">
    <location>
        <begin position="1"/>
        <end position="22"/>
    </location>
</feature>
<evidence type="ECO:0000256" key="4">
    <source>
        <dbReference type="ARBA" id="ARBA00022989"/>
    </source>
</evidence>
<dbReference type="InterPro" id="IPR007156">
    <property type="entry name" value="MamQ_LemA"/>
</dbReference>
<dbReference type="PANTHER" id="PTHR34478:SF1">
    <property type="entry name" value="PROTEIN LEMA"/>
    <property type="match status" value="1"/>
</dbReference>
<comment type="caution">
    <text evidence="8">The sequence shown here is derived from an EMBL/GenBank/DDBJ whole genome shotgun (WGS) entry which is preliminary data.</text>
</comment>
<proteinExistence type="inferred from homology"/>
<evidence type="ECO:0000256" key="1">
    <source>
        <dbReference type="ARBA" id="ARBA00004167"/>
    </source>
</evidence>
<evidence type="ECO:0000256" key="5">
    <source>
        <dbReference type="ARBA" id="ARBA00023136"/>
    </source>
</evidence>
<dbReference type="RefSeq" id="WP_095334840.1">
    <property type="nucleotide sequence ID" value="NZ_NQNY01000007.1"/>
</dbReference>
<dbReference type="OrthoDB" id="384498at2"/>
<dbReference type="InterPro" id="IPR023353">
    <property type="entry name" value="LemA-like_dom_sf"/>
</dbReference>
<keyword evidence="3 7" id="KW-0812">Transmembrane</keyword>
<feature type="transmembrane region" description="Helical" evidence="7">
    <location>
        <begin position="34"/>
        <end position="51"/>
    </location>
</feature>
<dbReference type="Proteomes" id="UP000216943">
    <property type="component" value="Unassembled WGS sequence"/>
</dbReference>
<dbReference type="PANTHER" id="PTHR34478">
    <property type="entry name" value="PROTEIN LEMA"/>
    <property type="match status" value="1"/>
</dbReference>
<dbReference type="Pfam" id="PF04011">
    <property type="entry name" value="LemA"/>
    <property type="match status" value="1"/>
</dbReference>
<sequence>MNLVNPNNEGKETGFSPNVDNTERSAKISTGAKVVWIILWILIIPLIYHVVKSNWFNRQQMSINNAASSIDTYLKNRKDTLTKLVDATKSYVNYEGETLKAITSLRNMNISRNNFGDADAMINSAFGRLMAVAENYPQLKAESMFQQMMEQATYIEKELAAARRNYNMNVTQYNNQLYSWPASVVAGFKNLMQMPLFAASATDKQDVSLSI</sequence>
<organism evidence="8 9">
    <name type="scientific">Mycoplasmopsis agassizii</name>
    <dbReference type="NCBI Taxonomy" id="33922"/>
    <lineage>
        <taxon>Bacteria</taxon>
        <taxon>Bacillati</taxon>
        <taxon>Mycoplasmatota</taxon>
        <taxon>Mycoplasmoidales</taxon>
        <taxon>Metamycoplasmataceae</taxon>
        <taxon>Mycoplasmopsis</taxon>
    </lineage>
</organism>
<dbReference type="GO" id="GO:0016020">
    <property type="term" value="C:membrane"/>
    <property type="evidence" value="ECO:0007669"/>
    <property type="project" value="UniProtKB-SubCell"/>
</dbReference>
<keyword evidence="4 7" id="KW-1133">Transmembrane helix</keyword>
<evidence type="ECO:0000313" key="9">
    <source>
        <dbReference type="Proteomes" id="UP000216943"/>
    </source>
</evidence>
<comment type="similarity">
    <text evidence="2">Belongs to the LemA family.</text>
</comment>
<evidence type="ECO:0000256" key="6">
    <source>
        <dbReference type="SAM" id="MobiDB-lite"/>
    </source>
</evidence>
<name>A0A269TKN4_9BACT</name>
<dbReference type="EMBL" id="NQNY01000007">
    <property type="protein sequence ID" value="PAK21335.1"/>
    <property type="molecule type" value="Genomic_DNA"/>
</dbReference>